<feature type="region of interest" description="Disordered" evidence="1">
    <location>
        <begin position="1"/>
        <end position="20"/>
    </location>
</feature>
<gene>
    <name evidence="2" type="ORF">DDK22_06945</name>
</gene>
<evidence type="ECO:0000313" key="2">
    <source>
        <dbReference type="EMBL" id="RCJ09243.1"/>
    </source>
</evidence>
<organism evidence="2 3">
    <name type="scientific">Cupriavidus necator</name>
    <name type="common">Alcaligenes eutrophus</name>
    <name type="synonym">Ralstonia eutropha</name>
    <dbReference type="NCBI Taxonomy" id="106590"/>
    <lineage>
        <taxon>Bacteria</taxon>
        <taxon>Pseudomonadati</taxon>
        <taxon>Pseudomonadota</taxon>
        <taxon>Betaproteobacteria</taxon>
        <taxon>Burkholderiales</taxon>
        <taxon>Burkholderiaceae</taxon>
        <taxon>Cupriavidus</taxon>
    </lineage>
</organism>
<protein>
    <submittedName>
        <fullName evidence="2">Uncharacterized protein</fullName>
    </submittedName>
</protein>
<sequence length="85" mass="9264">MPADRQPAIPHRNAAQAACARRGSSVPPRCLVRTRHGHHAARCIHASAERRLQARSPRGARAGAGRWPFHACAICAPPGSRFTRR</sequence>
<dbReference type="EMBL" id="QDHA01000015">
    <property type="protein sequence ID" value="RCJ09243.1"/>
    <property type="molecule type" value="Genomic_DNA"/>
</dbReference>
<dbReference type="Proteomes" id="UP000253501">
    <property type="component" value="Unassembled WGS sequence"/>
</dbReference>
<accession>A0A367PNU0</accession>
<evidence type="ECO:0000313" key="3">
    <source>
        <dbReference type="Proteomes" id="UP000253501"/>
    </source>
</evidence>
<proteinExistence type="predicted"/>
<comment type="caution">
    <text evidence="2">The sequence shown here is derived from an EMBL/GenBank/DDBJ whole genome shotgun (WGS) entry which is preliminary data.</text>
</comment>
<dbReference type="AlphaFoldDB" id="A0A367PNU0"/>
<evidence type="ECO:0000256" key="1">
    <source>
        <dbReference type="SAM" id="MobiDB-lite"/>
    </source>
</evidence>
<reference evidence="2 3" key="1">
    <citation type="submission" date="2018-04" db="EMBL/GenBank/DDBJ databases">
        <title>Cupriavidus necator CR12 genome sequencing and assembly.</title>
        <authorList>
            <person name="Ben Fekih I."/>
            <person name="Mazhar H.S."/>
            <person name="Bello S.K."/>
            <person name="Rensing C."/>
        </authorList>
    </citation>
    <scope>NUCLEOTIDE SEQUENCE [LARGE SCALE GENOMIC DNA]</scope>
    <source>
        <strain evidence="2 3">CR12</strain>
    </source>
</reference>
<name>A0A367PNU0_CUPNE</name>
<dbReference type="RefSeq" id="WP_114131323.1">
    <property type="nucleotide sequence ID" value="NZ_CP068434.1"/>
</dbReference>